<dbReference type="AlphaFoldDB" id="Q6IJ77"/>
<accession>Q6IJ77</accession>
<sequence length="66" mass="7626">MADESERRSILAANAIQLRGTRTQLFHLADDDRIHHPFHLHGHRFSVNALDQQHQPPQEPQDKLPS</sequence>
<dbReference type="EMBL" id="BK002839">
    <property type="protein sequence ID" value="DAA04344.1"/>
    <property type="molecule type" value="Genomic_DNA"/>
</dbReference>
<evidence type="ECO:0000259" key="1">
    <source>
        <dbReference type="Pfam" id="PF07731"/>
    </source>
</evidence>
<dbReference type="GO" id="GO:0005507">
    <property type="term" value="F:copper ion binding"/>
    <property type="evidence" value="ECO:0007669"/>
    <property type="project" value="InterPro"/>
</dbReference>
<evidence type="ECO:0000313" key="2">
    <source>
        <dbReference type="EMBL" id="DAA04344.1"/>
    </source>
</evidence>
<protein>
    <submittedName>
        <fullName evidence="2">HDC15735</fullName>
    </submittedName>
</protein>
<organism evidence="2">
    <name type="scientific">Drosophila melanogaster</name>
    <name type="common">Fruit fly</name>
    <dbReference type="NCBI Taxonomy" id="7227"/>
    <lineage>
        <taxon>Eukaryota</taxon>
        <taxon>Metazoa</taxon>
        <taxon>Ecdysozoa</taxon>
        <taxon>Arthropoda</taxon>
        <taxon>Hexapoda</taxon>
        <taxon>Insecta</taxon>
        <taxon>Pterygota</taxon>
        <taxon>Neoptera</taxon>
        <taxon>Endopterygota</taxon>
        <taxon>Diptera</taxon>
        <taxon>Brachycera</taxon>
        <taxon>Muscomorpha</taxon>
        <taxon>Ephydroidea</taxon>
        <taxon>Drosophilidae</taxon>
        <taxon>Drosophila</taxon>
        <taxon>Sophophora</taxon>
    </lineage>
</organism>
<proteinExistence type="predicted"/>
<reference evidence="2" key="1">
    <citation type="journal article" date="2003" name="Genome Biol.">
        <title>An integrated gene annotation and transcriptional profiling approach towards the full gene content of the Drosophila genome.</title>
        <authorList>
            <person name="Hild M."/>
            <person name="Beckmann B."/>
            <person name="Haas S.A."/>
            <person name="Koch B."/>
            <person name="Solovyev V."/>
            <person name="Busold C."/>
            <person name="Fellenberg K."/>
            <person name="Boutros M."/>
            <person name="Vingron M."/>
            <person name="Sauer F."/>
            <person name="Hoheisel J.D."/>
            <person name="Paro R."/>
        </authorList>
    </citation>
    <scope>NUCLEOTIDE SEQUENCE</scope>
</reference>
<dbReference type="Pfam" id="PF07731">
    <property type="entry name" value="Cu-oxidase_2"/>
    <property type="match status" value="1"/>
</dbReference>
<gene>
    <name evidence="2" type="ORF">HDC15735</name>
</gene>
<feature type="domain" description="Plastocyanin-like" evidence="1">
    <location>
        <begin position="12"/>
        <end position="60"/>
    </location>
</feature>
<name>Q6IJ77_DROME</name>
<dbReference type="Gene3D" id="2.60.40.420">
    <property type="entry name" value="Cupredoxins - blue copper proteins"/>
    <property type="match status" value="1"/>
</dbReference>
<dbReference type="SUPFAM" id="SSF49503">
    <property type="entry name" value="Cupredoxins"/>
    <property type="match status" value="1"/>
</dbReference>
<dbReference type="InterPro" id="IPR008972">
    <property type="entry name" value="Cupredoxin"/>
</dbReference>
<dbReference type="InterPro" id="IPR011706">
    <property type="entry name" value="Cu-oxidase_C"/>
</dbReference>
<dbReference type="GO" id="GO:0016491">
    <property type="term" value="F:oxidoreductase activity"/>
    <property type="evidence" value="ECO:0007669"/>
    <property type="project" value="InterPro"/>
</dbReference>